<name>A0A6G4XDF5_9ACTN</name>
<gene>
    <name evidence="3" type="ORF">G6045_07015</name>
</gene>
<evidence type="ECO:0000256" key="2">
    <source>
        <dbReference type="SAM" id="SignalP"/>
    </source>
</evidence>
<organism evidence="3 4">
    <name type="scientific">Streptomyces mesophilus</name>
    <dbReference type="NCBI Taxonomy" id="1775132"/>
    <lineage>
        <taxon>Bacteria</taxon>
        <taxon>Bacillati</taxon>
        <taxon>Actinomycetota</taxon>
        <taxon>Actinomycetes</taxon>
        <taxon>Kitasatosporales</taxon>
        <taxon>Streptomycetaceae</taxon>
        <taxon>Streptomyces</taxon>
    </lineage>
</organism>
<dbReference type="PROSITE" id="PS51257">
    <property type="entry name" value="PROKAR_LIPOPROTEIN"/>
    <property type="match status" value="1"/>
</dbReference>
<feature type="region of interest" description="Disordered" evidence="1">
    <location>
        <begin position="27"/>
        <end position="49"/>
    </location>
</feature>
<feature type="compositionally biased region" description="Polar residues" evidence="1">
    <location>
        <begin position="144"/>
        <end position="157"/>
    </location>
</feature>
<evidence type="ECO:0000313" key="3">
    <source>
        <dbReference type="EMBL" id="NGO75428.1"/>
    </source>
</evidence>
<dbReference type="EMBL" id="JAAKZW010000014">
    <property type="protein sequence ID" value="NGO75428.1"/>
    <property type="molecule type" value="Genomic_DNA"/>
</dbReference>
<keyword evidence="2" id="KW-0732">Signal</keyword>
<accession>A0A6G4XDF5</accession>
<feature type="signal peptide" evidence="2">
    <location>
        <begin position="1"/>
        <end position="28"/>
    </location>
</feature>
<feature type="region of interest" description="Disordered" evidence="1">
    <location>
        <begin position="65"/>
        <end position="157"/>
    </location>
</feature>
<proteinExistence type="predicted"/>
<keyword evidence="4" id="KW-1185">Reference proteome</keyword>
<feature type="chain" id="PRO_5026286510" description="Lipoprotein" evidence="2">
    <location>
        <begin position="29"/>
        <end position="157"/>
    </location>
</feature>
<dbReference type="Proteomes" id="UP000481109">
    <property type="component" value="Unassembled WGS sequence"/>
</dbReference>
<sequence length="157" mass="16308">MHRTTRAALLVSLTVTAVSGCVAVRSPAAPTATPPGPASAPAAKDGAEHRIVQAPAHEALQRIHAEEQRQQRPGTVRTPAVRPDAVRESTRAAVRGSGTDAVRAPGAEPRKDTGSVRPQAQEPPAQPSVDVCALGEQYGGWPSDSPQAQICRNTYGG</sequence>
<dbReference type="AlphaFoldDB" id="A0A6G4XDF5"/>
<comment type="caution">
    <text evidence="3">The sequence shown here is derived from an EMBL/GenBank/DDBJ whole genome shotgun (WGS) entry which is preliminary data.</text>
</comment>
<evidence type="ECO:0000256" key="1">
    <source>
        <dbReference type="SAM" id="MobiDB-lite"/>
    </source>
</evidence>
<dbReference type="RefSeq" id="WP_165330948.1">
    <property type="nucleotide sequence ID" value="NZ_JAAKZW010000014.1"/>
</dbReference>
<evidence type="ECO:0008006" key="5">
    <source>
        <dbReference type="Google" id="ProtNLM"/>
    </source>
</evidence>
<reference evidence="3 4" key="1">
    <citation type="submission" date="2020-02" db="EMBL/GenBank/DDBJ databases">
        <title>Whole-genome analyses of novel actinobacteria.</title>
        <authorList>
            <person name="Sahin N."/>
            <person name="Tokatli A."/>
        </authorList>
    </citation>
    <scope>NUCLEOTIDE SEQUENCE [LARGE SCALE GENOMIC DNA]</scope>
    <source>
        <strain evidence="3 4">YC504</strain>
    </source>
</reference>
<protein>
    <recommendedName>
        <fullName evidence="5">Lipoprotein</fullName>
    </recommendedName>
</protein>
<evidence type="ECO:0000313" key="4">
    <source>
        <dbReference type="Proteomes" id="UP000481109"/>
    </source>
</evidence>